<dbReference type="EC" id="2.5.1.16" evidence="5"/>
<feature type="transmembrane region" description="Helical" evidence="5">
    <location>
        <begin position="7"/>
        <end position="32"/>
    </location>
</feature>
<dbReference type="OrthoDB" id="9793120at2"/>
<dbReference type="CDD" id="cd02440">
    <property type="entry name" value="AdoMet_MTases"/>
    <property type="match status" value="1"/>
</dbReference>
<dbReference type="Gene3D" id="3.40.50.150">
    <property type="entry name" value="Vaccinia Virus protein VP39"/>
    <property type="match status" value="1"/>
</dbReference>
<organism evidence="8 9">
    <name type="scientific">Marinibacterium profundimaris</name>
    <dbReference type="NCBI Taxonomy" id="1679460"/>
    <lineage>
        <taxon>Bacteria</taxon>
        <taxon>Pseudomonadati</taxon>
        <taxon>Pseudomonadota</taxon>
        <taxon>Alphaproteobacteria</taxon>
        <taxon>Rhodobacterales</taxon>
        <taxon>Paracoccaceae</taxon>
        <taxon>Marinibacterium</taxon>
    </lineage>
</organism>
<comment type="function">
    <text evidence="5">Catalyzes the irreversible transfer of a propylamine group from the amino donor S-adenosylmethioninamine (decarboxy-AdoMet) to putrescine (1,4-diaminobutane) to yield spermidine.</text>
</comment>
<dbReference type="GO" id="GO:0005886">
    <property type="term" value="C:plasma membrane"/>
    <property type="evidence" value="ECO:0007669"/>
    <property type="project" value="UniProtKB-SubCell"/>
</dbReference>
<keyword evidence="5" id="KW-1003">Cell membrane</keyword>
<name>A0A225NFW2_9RHOB</name>
<dbReference type="UniPathway" id="UPA00248">
    <property type="reaction ID" value="UER00314"/>
</dbReference>
<feature type="domain" description="PABS" evidence="7">
    <location>
        <begin position="208"/>
        <end position="453"/>
    </location>
</feature>
<dbReference type="AlphaFoldDB" id="A0A225NFW2"/>
<dbReference type="InterPro" id="IPR030374">
    <property type="entry name" value="PABS"/>
</dbReference>
<dbReference type="GO" id="GO:0004766">
    <property type="term" value="F:spermidine synthase activity"/>
    <property type="evidence" value="ECO:0007669"/>
    <property type="project" value="UniProtKB-UniRule"/>
</dbReference>
<feature type="binding site" evidence="5">
    <location>
        <position position="314"/>
    </location>
    <ligand>
        <name>S-methyl-5'-thioadenosine</name>
        <dbReference type="ChEBI" id="CHEBI:17509"/>
    </ligand>
</feature>
<evidence type="ECO:0000313" key="9">
    <source>
        <dbReference type="Proteomes" id="UP000215377"/>
    </source>
</evidence>
<dbReference type="InterPro" id="IPR030373">
    <property type="entry name" value="PABS_CS"/>
</dbReference>
<feature type="binding site" evidence="5">
    <location>
        <position position="294"/>
    </location>
    <ligand>
        <name>spermidine</name>
        <dbReference type="ChEBI" id="CHEBI:57834"/>
    </ligand>
</feature>
<evidence type="ECO:0000256" key="5">
    <source>
        <dbReference type="HAMAP-Rule" id="MF_00198"/>
    </source>
</evidence>
<dbReference type="RefSeq" id="WP_088651104.1">
    <property type="nucleotide sequence ID" value="NZ_AQQR01000007.1"/>
</dbReference>
<feature type="transmembrane region" description="Helical" evidence="5">
    <location>
        <begin position="103"/>
        <end position="126"/>
    </location>
</feature>
<comment type="similarity">
    <text evidence="1 5">Belongs to the spermidine/spermine synthase family.</text>
</comment>
<dbReference type="InterPro" id="IPR001045">
    <property type="entry name" value="Spermi_synthase"/>
</dbReference>
<keyword evidence="9" id="KW-1185">Reference proteome</keyword>
<dbReference type="PROSITE" id="PS51006">
    <property type="entry name" value="PABS_2"/>
    <property type="match status" value="1"/>
</dbReference>
<keyword evidence="5" id="KW-0812">Transmembrane</keyword>
<dbReference type="Proteomes" id="UP000215377">
    <property type="component" value="Unassembled WGS sequence"/>
</dbReference>
<comment type="subcellular location">
    <subcellularLocation>
        <location evidence="5">Cell membrane</location>
        <topology evidence="5">Multi-pass membrane protein</topology>
    </subcellularLocation>
</comment>
<feature type="transmembrane region" description="Helical" evidence="5">
    <location>
        <begin position="198"/>
        <end position="215"/>
    </location>
</feature>
<comment type="pathway">
    <text evidence="5">Amine and polyamine biosynthesis; spermidine biosynthesis; spermidine from putrescine: step 1/1.</text>
</comment>
<feature type="active site" description="Proton acceptor" evidence="5 6">
    <location>
        <position position="366"/>
    </location>
</feature>
<keyword evidence="4 5" id="KW-0620">Polyamine biosynthesis</keyword>
<dbReference type="NCBIfam" id="NF002956">
    <property type="entry name" value="PRK03612.1"/>
    <property type="match status" value="1"/>
</dbReference>
<dbReference type="EMBL" id="AQQR01000007">
    <property type="protein sequence ID" value="OWU72266.1"/>
    <property type="molecule type" value="Genomic_DNA"/>
</dbReference>
<accession>A0A225NFW2</accession>
<dbReference type="PROSITE" id="PS01330">
    <property type="entry name" value="PABS_1"/>
    <property type="match status" value="1"/>
</dbReference>
<dbReference type="PANTHER" id="PTHR43317">
    <property type="entry name" value="THERMOSPERMINE SYNTHASE ACAULIS5"/>
    <property type="match status" value="1"/>
</dbReference>
<feature type="transmembrane region" description="Helical" evidence="5">
    <location>
        <begin position="44"/>
        <end position="65"/>
    </location>
</feature>
<feature type="binding site" evidence="5">
    <location>
        <position position="270"/>
    </location>
    <ligand>
        <name>spermidine</name>
        <dbReference type="ChEBI" id="CHEBI:57834"/>
    </ligand>
</feature>
<evidence type="ECO:0000313" key="8">
    <source>
        <dbReference type="EMBL" id="OWU72266.1"/>
    </source>
</evidence>
<comment type="caution">
    <text evidence="8">The sequence shown here is derived from an EMBL/GenBank/DDBJ whole genome shotgun (WGS) entry which is preliminary data.</text>
</comment>
<protein>
    <recommendedName>
        <fullName evidence="5">Polyamine aminopropyltransferase</fullName>
    </recommendedName>
    <alternativeName>
        <fullName evidence="5">Putrescine aminopropyltransferase</fullName>
        <shortName evidence="5">PAPT</shortName>
    </alternativeName>
    <alternativeName>
        <fullName evidence="5">Spermidine synthase</fullName>
        <shortName evidence="5">SPDS</shortName>
        <shortName evidence="5">SPDSY</shortName>
        <ecNumber evidence="5">2.5.1.16</ecNumber>
    </alternativeName>
</protein>
<keyword evidence="3 5" id="KW-0745">Spermidine biosynthesis</keyword>
<feature type="transmembrane region" description="Helical" evidence="5">
    <location>
        <begin position="138"/>
        <end position="158"/>
    </location>
</feature>
<dbReference type="PANTHER" id="PTHR43317:SF1">
    <property type="entry name" value="THERMOSPERMINE SYNTHASE ACAULIS5"/>
    <property type="match status" value="1"/>
</dbReference>
<feature type="transmembrane region" description="Helical" evidence="5">
    <location>
        <begin position="164"/>
        <end position="186"/>
    </location>
</feature>
<keyword evidence="2 5" id="KW-0808">Transferase</keyword>
<comment type="subunit">
    <text evidence="5">Homodimer or homotetramer.</text>
</comment>
<feature type="binding site" evidence="5">
    <location>
        <begin position="348"/>
        <end position="349"/>
    </location>
    <ligand>
        <name>S-methyl-5'-thioadenosine</name>
        <dbReference type="ChEBI" id="CHEBI:17509"/>
    </ligand>
</feature>
<gene>
    <name evidence="5" type="primary">speE</name>
    <name evidence="8" type="ORF">ATO3_17080</name>
</gene>
<sequence length="513" mass="55900">MTTERAGLVWLLAATFLVAVAGLVYELIAATASSYLLGDSVRQFSLVIGIFLSSMGLGAWLSRYVGDPVTGFIRAQIALGLIGGFSASVIFAAYAGYGVIGLPLYGALVVIGALSGMEIPLIARVLEEIGAHEFRFENVLTFDYLGALVASLAFPLLIVPYLGLMSAALAFGCLNLAVAGLSLWVFRDRLGPRGRGTWVAWGLALGLSGLALIQSERMVSALDAALYEDDIIFAERTPYQAITVTRFRDRTRLFLDQSIQFDSRDEHRYHESLVHPALSRVARPRNVLVLGGGDGMAAREVLRHGAVEAVTLVDLDPRVTELFRDHDDLAALNGEALRDPRVTIVNADAWTYLSDPGPAYDVIIADLPDPRTLALSKLYSREFYQLMVQRLAFGGAFVTQAGSPLYAREAYWSIVETLEAVPSPARPGETLEVTPYHVLVPSFGDWGFALAQPDAPAQRAITLPPGLKFMSPPVWAAAQVFDGDTDRVAVEVNSIRNHPLAAYYQQGWDYWFE</sequence>
<keyword evidence="5" id="KW-0472">Membrane</keyword>
<dbReference type="SUPFAM" id="SSF53335">
    <property type="entry name" value="S-adenosyl-L-methionine-dependent methyltransferases"/>
    <property type="match status" value="1"/>
</dbReference>
<reference evidence="8 9" key="1">
    <citation type="submission" date="2013-04" db="EMBL/GenBank/DDBJ databases">
        <title>Oceanicola sp. 22II1-22F33 Genome Sequencing.</title>
        <authorList>
            <person name="Lai Q."/>
            <person name="Li G."/>
            <person name="Shao Z."/>
        </authorList>
    </citation>
    <scope>NUCLEOTIDE SEQUENCE [LARGE SCALE GENOMIC DNA]</scope>
    <source>
        <strain evidence="8 9">22II1-22F33</strain>
    </source>
</reference>
<evidence type="ECO:0000256" key="1">
    <source>
        <dbReference type="ARBA" id="ARBA00007867"/>
    </source>
</evidence>
<dbReference type="GO" id="GO:0008295">
    <property type="term" value="P:spermidine biosynthetic process"/>
    <property type="evidence" value="ECO:0007669"/>
    <property type="project" value="UniProtKB-UniRule"/>
</dbReference>
<evidence type="ECO:0000259" key="7">
    <source>
        <dbReference type="PROSITE" id="PS51006"/>
    </source>
</evidence>
<comment type="caution">
    <text evidence="5">Lacks conserved residue(s) required for the propagation of feature annotation.</text>
</comment>
<proteinExistence type="inferred from homology"/>
<feature type="transmembrane region" description="Helical" evidence="5">
    <location>
        <begin position="77"/>
        <end position="97"/>
    </location>
</feature>
<dbReference type="Pfam" id="PF01564">
    <property type="entry name" value="Spermine_synth"/>
    <property type="match status" value="1"/>
</dbReference>
<keyword evidence="5" id="KW-1133">Transmembrane helix</keyword>
<feature type="binding site" evidence="5">
    <location>
        <position position="240"/>
    </location>
    <ligand>
        <name>S-methyl-5'-thioadenosine</name>
        <dbReference type="ChEBI" id="CHEBI:17509"/>
    </ligand>
</feature>
<dbReference type="InterPro" id="IPR029063">
    <property type="entry name" value="SAM-dependent_MTases_sf"/>
</dbReference>
<dbReference type="GO" id="GO:0010487">
    <property type="term" value="F:thermospermine synthase activity"/>
    <property type="evidence" value="ECO:0007669"/>
    <property type="project" value="UniProtKB-ARBA"/>
</dbReference>
<evidence type="ECO:0000256" key="3">
    <source>
        <dbReference type="ARBA" id="ARBA00023066"/>
    </source>
</evidence>
<evidence type="ECO:0000256" key="2">
    <source>
        <dbReference type="ARBA" id="ARBA00022679"/>
    </source>
</evidence>
<evidence type="ECO:0000256" key="6">
    <source>
        <dbReference type="PROSITE-ProRule" id="PRU00354"/>
    </source>
</evidence>
<dbReference type="HAMAP" id="MF_00198">
    <property type="entry name" value="Spermidine_synth"/>
    <property type="match status" value="1"/>
</dbReference>
<comment type="catalytic activity">
    <reaction evidence="5">
        <text>S-adenosyl 3-(methylsulfanyl)propylamine + putrescine = S-methyl-5'-thioadenosine + spermidine + H(+)</text>
        <dbReference type="Rhea" id="RHEA:12721"/>
        <dbReference type="ChEBI" id="CHEBI:15378"/>
        <dbReference type="ChEBI" id="CHEBI:17509"/>
        <dbReference type="ChEBI" id="CHEBI:57443"/>
        <dbReference type="ChEBI" id="CHEBI:57834"/>
        <dbReference type="ChEBI" id="CHEBI:326268"/>
        <dbReference type="EC" id="2.5.1.16"/>
    </reaction>
</comment>
<evidence type="ECO:0000256" key="4">
    <source>
        <dbReference type="ARBA" id="ARBA00023115"/>
    </source>
</evidence>